<organism evidence="1">
    <name type="scientific">marine sediment metagenome</name>
    <dbReference type="NCBI Taxonomy" id="412755"/>
    <lineage>
        <taxon>unclassified sequences</taxon>
        <taxon>metagenomes</taxon>
        <taxon>ecological metagenomes</taxon>
    </lineage>
</organism>
<evidence type="ECO:0000313" key="1">
    <source>
        <dbReference type="EMBL" id="KKN77240.1"/>
    </source>
</evidence>
<proteinExistence type="predicted"/>
<reference evidence="1" key="1">
    <citation type="journal article" date="2015" name="Nature">
        <title>Complex archaea that bridge the gap between prokaryotes and eukaryotes.</title>
        <authorList>
            <person name="Spang A."/>
            <person name="Saw J.H."/>
            <person name="Jorgensen S.L."/>
            <person name="Zaremba-Niedzwiedzka K."/>
            <person name="Martijn J."/>
            <person name="Lind A.E."/>
            <person name="van Eijk R."/>
            <person name="Schleper C."/>
            <person name="Guy L."/>
            <person name="Ettema T.J."/>
        </authorList>
    </citation>
    <scope>NUCLEOTIDE SEQUENCE</scope>
</reference>
<accession>A0A0F9T7Q1</accession>
<gene>
    <name evidence="1" type="ORF">LCGC14_0362180</name>
</gene>
<comment type="caution">
    <text evidence="1">The sequence shown here is derived from an EMBL/GenBank/DDBJ whole genome shotgun (WGS) entry which is preliminary data.</text>
</comment>
<sequence length="353" mass="35544">MSFTTVALIGAGATLGAAALNKGGGGGGGGGFSQQPTLTPNQKELLNNLIAGIQGGAFPGGQLGGITPFGGQRVAGFGQLQQQGLGLAGGLGQGIGQGFDIFGQQLAQFDPNLGGQFLGQGADFLTQAGQGLDPQRILDALEPGRQLALNTFEQDIVPFLGERFGATSGASGAFNKALAEAGANLSLGVGAQAAPFLGQAALQQPGLDLSAAGRAGEFAQLPGQLALQGGQIGSQGTDLLSQLLNFGGLQQRQEQAGLGAAQQFFQEQQPFNNPFLNLLGPALGTQAFQTSFQQPAPGLGSQLLPALGAFAGSGGFGNLGFGQTPLQNNQLFQPNSPTGINPANVFNLQRNFG</sequence>
<dbReference type="EMBL" id="LAZR01000282">
    <property type="protein sequence ID" value="KKN77240.1"/>
    <property type="molecule type" value="Genomic_DNA"/>
</dbReference>
<dbReference type="AlphaFoldDB" id="A0A0F9T7Q1"/>
<name>A0A0F9T7Q1_9ZZZZ</name>
<protein>
    <submittedName>
        <fullName evidence="1">Uncharacterized protein</fullName>
    </submittedName>
</protein>